<evidence type="ECO:0000313" key="1">
    <source>
        <dbReference type="EMBL" id="KAK7439382.1"/>
    </source>
</evidence>
<dbReference type="InterPro" id="IPR036866">
    <property type="entry name" value="RibonucZ/Hydroxyglut_hydro"/>
</dbReference>
<dbReference type="Pfam" id="PF14234">
    <property type="entry name" value="DUF4336"/>
    <property type="match status" value="1"/>
</dbReference>
<dbReference type="InterPro" id="IPR025638">
    <property type="entry name" value="DUF4336"/>
</dbReference>
<dbReference type="PANTHER" id="PTHR33835">
    <property type="entry name" value="YALI0C07656P"/>
    <property type="match status" value="1"/>
</dbReference>
<sequence>MVQPAVETVIREITSNVWTFSAPFKVGILPFGIRSTAIKLSNGDVWVHASTPLSQETKESIDKLGPVKWIMNSGLSHHFYLGEFKKAYPGAKLIGVNGIGEKKKAEGLAFDGEYGKDSTETLYGFEDEIKSCYFSGTANKDVAWYHIASRTLIVGDLLVNLPATEQFSKSKASAKLPFINTLSPNGWLLKRSLWGSAIDKDAVKRDFKTVAEWDFERIILAHGDIIEKDAKKAWETAYSRFKG</sequence>
<evidence type="ECO:0008006" key="3">
    <source>
        <dbReference type="Google" id="ProtNLM"/>
    </source>
</evidence>
<dbReference type="SUPFAM" id="SSF56281">
    <property type="entry name" value="Metallo-hydrolase/oxidoreductase"/>
    <property type="match status" value="1"/>
</dbReference>
<dbReference type="PANTHER" id="PTHR33835:SF1">
    <property type="entry name" value="METALLO-BETA-LACTAMASE DOMAIN-CONTAINING PROTEIN"/>
    <property type="match status" value="1"/>
</dbReference>
<gene>
    <name evidence="1" type="ORF">VKT23_017605</name>
</gene>
<organism evidence="1 2">
    <name type="scientific">Marasmiellus scandens</name>
    <dbReference type="NCBI Taxonomy" id="2682957"/>
    <lineage>
        <taxon>Eukaryota</taxon>
        <taxon>Fungi</taxon>
        <taxon>Dikarya</taxon>
        <taxon>Basidiomycota</taxon>
        <taxon>Agaricomycotina</taxon>
        <taxon>Agaricomycetes</taxon>
        <taxon>Agaricomycetidae</taxon>
        <taxon>Agaricales</taxon>
        <taxon>Marasmiineae</taxon>
        <taxon>Omphalotaceae</taxon>
        <taxon>Marasmiellus</taxon>
    </lineage>
</organism>
<proteinExistence type="predicted"/>
<dbReference type="EMBL" id="JBANRG010000073">
    <property type="protein sequence ID" value="KAK7439382.1"/>
    <property type="molecule type" value="Genomic_DNA"/>
</dbReference>
<comment type="caution">
    <text evidence="1">The sequence shown here is derived from an EMBL/GenBank/DDBJ whole genome shotgun (WGS) entry which is preliminary data.</text>
</comment>
<reference evidence="1 2" key="1">
    <citation type="submission" date="2024-01" db="EMBL/GenBank/DDBJ databases">
        <title>A draft genome for the cacao thread blight pathogen Marasmiellus scandens.</title>
        <authorList>
            <person name="Baruah I.K."/>
            <person name="Leung J."/>
            <person name="Bukari Y."/>
            <person name="Amoako-Attah I."/>
            <person name="Meinhardt L.W."/>
            <person name="Bailey B.A."/>
            <person name="Cohen S.P."/>
        </authorList>
    </citation>
    <scope>NUCLEOTIDE SEQUENCE [LARGE SCALE GENOMIC DNA]</scope>
    <source>
        <strain evidence="1 2">GH-19</strain>
    </source>
</reference>
<accession>A0ABR1IRU7</accession>
<protein>
    <recommendedName>
        <fullName evidence="3">DUF4336 domain-containing protein</fullName>
    </recommendedName>
</protein>
<name>A0ABR1IRU7_9AGAR</name>
<dbReference type="Proteomes" id="UP001498398">
    <property type="component" value="Unassembled WGS sequence"/>
</dbReference>
<evidence type="ECO:0000313" key="2">
    <source>
        <dbReference type="Proteomes" id="UP001498398"/>
    </source>
</evidence>
<keyword evidence="2" id="KW-1185">Reference proteome</keyword>